<evidence type="ECO:0000256" key="2">
    <source>
        <dbReference type="ARBA" id="ARBA00023026"/>
    </source>
</evidence>
<protein>
    <recommendedName>
        <fullName evidence="5">LysM domain-containing protein</fullName>
    </recommendedName>
</protein>
<dbReference type="InterPro" id="IPR036779">
    <property type="entry name" value="LysM_dom_sf"/>
</dbReference>
<proteinExistence type="predicted"/>
<sequence>MASTKWSWAVLAVAASLLLPLSSQAAYVCKEQVSVKSGDTCDAICASNSASMAQLLLLNSGLDCSLLQIGQQICVRATTYDCQPVIQVQSGDYCYGIADANGITIDQFYLDNPGIDCNTIYPGYSVCVSPTDPNAPSPTPTSTTATATATTTTSTTSTSAPTPTSTACTDYTTVQAGETCDTICQRAKVTQYDLTLLNPDQANVCDTLQAGQALCVDGPQNTCGSTIEVKEGDYCYGMAEAAGLTLDEFLSLNPGLNCDTIYAGQVLCVAADSGTTAPPVADCSRFATIQPGDTCERIASRSSLTSVQLRGLNPGLDCSGLIPGQNLCSFSPSANVCPDRRIVKFNDTCYDLSQNASMSLAEWQQVNSYGSEAIDCTALPLSYIICQARGNASLPVISGTNNASSPRCSNCDYGQSCCTQYSSCAPLGSNFCSREYKCQENCNEDDGVTLPPGATNSTGNPNGNYSMPVYSGNCDACQADECCANEGTDGMCMPLNSWFCVPENGCLSNCVSDINQFALSNDPALYRPSLAPNYTFPAGDYSSTDGNPCGTCGADECCDVSVQCTPQANGTCFVSQGCLYNCLQVYQMWEYDEEDGTYEPLYDTATVTVKKPFPEQSPEPIDLSWLITTITATATATDVNGTATATSTRSSAAALRMATVATTTASSSSLSGSGSSSSTASGSQMSSSSKSSSVAATGTSSGSGSTGTSASASPTSASSSKAAQSSSAATMSA</sequence>
<evidence type="ECO:0000259" key="5">
    <source>
        <dbReference type="PROSITE" id="PS51782"/>
    </source>
</evidence>
<dbReference type="EMBL" id="OOIP01000003">
    <property type="protein sequence ID" value="SPO35896.1"/>
    <property type="molecule type" value="Genomic_DNA"/>
</dbReference>
<evidence type="ECO:0000256" key="3">
    <source>
        <dbReference type="SAM" id="MobiDB-lite"/>
    </source>
</evidence>
<dbReference type="CDD" id="cd00118">
    <property type="entry name" value="LysM"/>
    <property type="match status" value="5"/>
</dbReference>
<feature type="domain" description="LysM" evidence="5">
    <location>
        <begin position="170"/>
        <end position="216"/>
    </location>
</feature>
<reference evidence="6 7" key="1">
    <citation type="submission" date="2018-03" db="EMBL/GenBank/DDBJ databases">
        <authorList>
            <person name="Guldener U."/>
        </authorList>
    </citation>
    <scope>NUCLEOTIDE SEQUENCE [LARGE SCALE GENOMIC DNA]</scope>
    <source>
        <strain evidence="6 7">DAOM196992</strain>
    </source>
</reference>
<feature type="domain" description="LysM" evidence="5">
    <location>
        <begin position="84"/>
        <end position="128"/>
    </location>
</feature>
<feature type="signal peptide" evidence="4">
    <location>
        <begin position="1"/>
        <end position="25"/>
    </location>
</feature>
<evidence type="ECO:0000313" key="7">
    <source>
        <dbReference type="Proteomes" id="UP000323386"/>
    </source>
</evidence>
<dbReference type="OrthoDB" id="5985073at2759"/>
<dbReference type="AlphaFoldDB" id="A0A5C3EWC5"/>
<feature type="compositionally biased region" description="Low complexity" evidence="3">
    <location>
        <begin position="140"/>
        <end position="162"/>
    </location>
</feature>
<dbReference type="InterPro" id="IPR018392">
    <property type="entry name" value="LysM"/>
</dbReference>
<dbReference type="GO" id="GO:0008061">
    <property type="term" value="F:chitin binding"/>
    <property type="evidence" value="ECO:0007669"/>
    <property type="project" value="UniProtKB-KW"/>
</dbReference>
<dbReference type="PANTHER" id="PTHR34997:SF1">
    <property type="entry name" value="PEPTIDOGLYCAN-BINDING LYSIN DOMAIN"/>
    <property type="match status" value="1"/>
</dbReference>
<dbReference type="Gene3D" id="3.10.350.10">
    <property type="entry name" value="LysM domain"/>
    <property type="match status" value="5"/>
</dbReference>
<dbReference type="SMART" id="SM00257">
    <property type="entry name" value="LysM"/>
    <property type="match status" value="6"/>
</dbReference>
<dbReference type="Proteomes" id="UP000323386">
    <property type="component" value="Unassembled WGS sequence"/>
</dbReference>
<feature type="region of interest" description="Disordered" evidence="3">
    <location>
        <begin position="666"/>
        <end position="733"/>
    </location>
</feature>
<dbReference type="InterPro" id="IPR052210">
    <property type="entry name" value="LysM1-like"/>
</dbReference>
<organism evidence="6 7">
    <name type="scientific">Pseudozyma flocculosa</name>
    <dbReference type="NCBI Taxonomy" id="84751"/>
    <lineage>
        <taxon>Eukaryota</taxon>
        <taxon>Fungi</taxon>
        <taxon>Dikarya</taxon>
        <taxon>Basidiomycota</taxon>
        <taxon>Ustilaginomycotina</taxon>
        <taxon>Ustilaginomycetes</taxon>
        <taxon>Ustilaginales</taxon>
        <taxon>Ustilaginaceae</taxon>
        <taxon>Pseudozyma</taxon>
    </lineage>
</organism>
<evidence type="ECO:0000256" key="1">
    <source>
        <dbReference type="ARBA" id="ARBA00022669"/>
    </source>
</evidence>
<feature type="domain" description="LysM" evidence="5">
    <location>
        <begin position="31"/>
        <end position="75"/>
    </location>
</feature>
<dbReference type="PROSITE" id="PS51782">
    <property type="entry name" value="LYSM"/>
    <property type="match status" value="5"/>
</dbReference>
<feature type="chain" id="PRO_5023138840" description="LysM domain-containing protein" evidence="4">
    <location>
        <begin position="26"/>
        <end position="733"/>
    </location>
</feature>
<feature type="domain" description="LysM" evidence="5">
    <location>
        <begin position="285"/>
        <end position="329"/>
    </location>
</feature>
<keyword evidence="2" id="KW-0843">Virulence</keyword>
<keyword evidence="7" id="KW-1185">Reference proteome</keyword>
<feature type="region of interest" description="Disordered" evidence="3">
    <location>
        <begin position="132"/>
        <end position="162"/>
    </location>
</feature>
<evidence type="ECO:0000313" key="6">
    <source>
        <dbReference type="EMBL" id="SPO35896.1"/>
    </source>
</evidence>
<evidence type="ECO:0000256" key="4">
    <source>
        <dbReference type="SAM" id="SignalP"/>
    </source>
</evidence>
<keyword evidence="1" id="KW-0147">Chitin-binding</keyword>
<gene>
    <name evidence="6" type="ORF">PSFLO_01367</name>
</gene>
<keyword evidence="4" id="KW-0732">Signal</keyword>
<dbReference type="PANTHER" id="PTHR34997">
    <property type="entry name" value="AM15"/>
    <property type="match status" value="1"/>
</dbReference>
<accession>A0A5C3EWC5</accession>
<dbReference type="Pfam" id="PF01476">
    <property type="entry name" value="LysM"/>
    <property type="match status" value="5"/>
</dbReference>
<name>A0A5C3EWC5_9BASI</name>
<dbReference type="SUPFAM" id="SSF54106">
    <property type="entry name" value="LysM domain"/>
    <property type="match status" value="5"/>
</dbReference>
<feature type="domain" description="LysM" evidence="5">
    <location>
        <begin position="225"/>
        <end position="269"/>
    </location>
</feature>